<dbReference type="PIRSF" id="PIRSF017179">
    <property type="entry name" value="RISC-Tudor-SN"/>
    <property type="match status" value="1"/>
</dbReference>
<dbReference type="Gene3D" id="2.40.50.90">
    <property type="match status" value="5"/>
</dbReference>
<dbReference type="InterPro" id="IPR002999">
    <property type="entry name" value="Tudor"/>
</dbReference>
<gene>
    <name evidence="9" type="ORF">PYX00_001924</name>
</gene>
<dbReference type="PANTHER" id="PTHR12302">
    <property type="entry name" value="EBNA2 BINDING PROTEIN P100"/>
    <property type="match status" value="1"/>
</dbReference>
<dbReference type="CDD" id="cd20433">
    <property type="entry name" value="Tudor_TDRD11"/>
    <property type="match status" value="1"/>
</dbReference>
<evidence type="ECO:0000256" key="4">
    <source>
        <dbReference type="ARBA" id="ARBA00022737"/>
    </source>
</evidence>
<dbReference type="GO" id="GO:0031332">
    <property type="term" value="C:RNAi effector complex"/>
    <property type="evidence" value="ECO:0007669"/>
    <property type="project" value="InterPro"/>
</dbReference>
<evidence type="ECO:0000259" key="7">
    <source>
        <dbReference type="PROSITE" id="PS50304"/>
    </source>
</evidence>
<feature type="compositionally biased region" description="Basic and acidic residues" evidence="6">
    <location>
        <begin position="366"/>
        <end position="378"/>
    </location>
</feature>
<feature type="domain" description="TNase-like" evidence="8">
    <location>
        <begin position="7"/>
        <end position="152"/>
    </location>
</feature>
<dbReference type="SMART" id="SM00333">
    <property type="entry name" value="TUDOR"/>
    <property type="match status" value="1"/>
</dbReference>
<sequence length="902" mass="102291">MSTPQPPLERLVVKQILSGDSVILREEPRGGPPPERQIVFSNITAPKLARPARGPNNLEETKDEPYAWEAREFLRKKLIGQEVFLSLDKNTSPSGKFEYGCIYFGKDPSKAENITCSLISEGLVSVRENVRNETLTRLEEEAKSSKKGKWGPVEEHQKHVRDVKWNVENVKNFLSKYEKKPIRAIIEHVRDGSTVKALLLPDYYMITLMLTGIRCPPVKYDANGQEDKSTPEALLALEAKFFVERIILQREVEVILESSSNNNFIGTINVPKGNIAEGLLRDGYAHCVDWSIGYLKTGADKLRAAEKFAKENRLRRWKDYQPKTPQITGKEKEFTATVVEVINGDALMVKVGNAPPRKIFLASIRPPREPAKTEENKGGENQPAPKPKVVRPLYDIPWMFEAREFLRKKLIGKKVNIVVDYKQPAVENFPEKMCCTVTIGGMNVAEALISKGLGTVVRYRQNDDQRSSHYDELLAAETKASKAMKGVFAKKDIPQHRVNDISTDSTRARQFLSSLQRSGRVEAIVEFVTSGSRLKLYIPKETCLITFLLAGINCPRGTRPGAGGNGTIPGEPYGEEALQFTKDKCMQREVEIQVENIDKVRGNFIGWLWIDGINLSVALVTEGLASVHFSAEKSQYYRMLKSAEDNAKAKREKIWKDYVEEVKEGVQEEDVVAERKVDHQTVLVVEGTRELKFYAQNVDQGPRLEALMSQIRQEFQAHTPLPGAYTPKKGDICAAKFADEQWYRAKVEKVTPNEVHIFYIDYGNREVTTAARCATLPSTFTTDKPFAHEFGLAFVKLPKDPDYQEEAIKAFKEDVEGRTFLLNIEYKVEKLTYASLTYPNTKADIAKELVFDGFLLVDNRKEKRLQKVMSEYKSAQEDAKKKHRFIWQYGDITEDDAKEFGR</sequence>
<dbReference type="InterPro" id="IPR047386">
    <property type="entry name" value="Tudor_TDRD11"/>
</dbReference>
<comment type="caution">
    <text evidence="9">The sequence shown here is derived from an EMBL/GenBank/DDBJ whole genome shotgun (WGS) entry which is preliminary data.</text>
</comment>
<dbReference type="SMART" id="SM00318">
    <property type="entry name" value="SNc"/>
    <property type="match status" value="4"/>
</dbReference>
<dbReference type="FunFam" id="2.30.30.140:FF:000018">
    <property type="entry name" value="Serine/threonine-protein kinase 31"/>
    <property type="match status" value="1"/>
</dbReference>
<dbReference type="Pfam" id="PF00565">
    <property type="entry name" value="SNase"/>
    <property type="match status" value="4"/>
</dbReference>
<dbReference type="InterPro" id="IPR016071">
    <property type="entry name" value="Staphylococal_nuclease_OB-fold"/>
</dbReference>
<organism evidence="9">
    <name type="scientific">Menopon gallinae</name>
    <name type="common">poultry shaft louse</name>
    <dbReference type="NCBI Taxonomy" id="328185"/>
    <lineage>
        <taxon>Eukaryota</taxon>
        <taxon>Metazoa</taxon>
        <taxon>Ecdysozoa</taxon>
        <taxon>Arthropoda</taxon>
        <taxon>Hexapoda</taxon>
        <taxon>Insecta</taxon>
        <taxon>Pterygota</taxon>
        <taxon>Neoptera</taxon>
        <taxon>Paraneoptera</taxon>
        <taxon>Psocodea</taxon>
        <taxon>Troctomorpha</taxon>
        <taxon>Phthiraptera</taxon>
        <taxon>Amblycera</taxon>
        <taxon>Menoponidae</taxon>
        <taxon>Menopon</taxon>
    </lineage>
</organism>
<feature type="region of interest" description="Disordered" evidence="6">
    <location>
        <begin position="363"/>
        <end position="388"/>
    </location>
</feature>
<feature type="domain" description="TNase-like" evidence="8">
    <location>
        <begin position="519"/>
        <end position="657"/>
    </location>
</feature>
<keyword evidence="4" id="KW-0677">Repeat</keyword>
<evidence type="ECO:0000313" key="9">
    <source>
        <dbReference type="EMBL" id="KAL0280710.1"/>
    </source>
</evidence>
<feature type="domain" description="TNase-like" evidence="8">
    <location>
        <begin position="180"/>
        <end position="319"/>
    </location>
</feature>
<evidence type="ECO:0000259" key="8">
    <source>
        <dbReference type="PROSITE" id="PS50830"/>
    </source>
</evidence>
<evidence type="ECO:0000256" key="3">
    <source>
        <dbReference type="ARBA" id="ARBA00022490"/>
    </source>
</evidence>
<dbReference type="PROSITE" id="PS50830">
    <property type="entry name" value="TNASE_3"/>
    <property type="match status" value="4"/>
</dbReference>
<evidence type="ECO:0000256" key="5">
    <source>
        <dbReference type="PIRNR" id="PIRNR017179"/>
    </source>
</evidence>
<comment type="subcellular location">
    <subcellularLocation>
        <location evidence="1 5">Cytoplasm</location>
    </subcellularLocation>
</comment>
<dbReference type="PANTHER" id="PTHR12302:SF2">
    <property type="entry name" value="STAPHYLOCOCCAL NUCLEASE DOMAIN-CONTAINING PROTEIN 1"/>
    <property type="match status" value="1"/>
</dbReference>
<dbReference type="FunFam" id="2.40.50.90:FF:000002">
    <property type="entry name" value="Staphylococcal nuclease domain-containing protein"/>
    <property type="match status" value="1"/>
</dbReference>
<dbReference type="GO" id="GO:0005634">
    <property type="term" value="C:nucleus"/>
    <property type="evidence" value="ECO:0007669"/>
    <property type="project" value="TreeGrafter"/>
</dbReference>
<reference evidence="9" key="1">
    <citation type="journal article" date="2024" name="Gigascience">
        <title>Chromosome-level genome of the poultry shaft louse Menopon gallinae provides insight into the host-switching and adaptive evolution of parasitic lice.</title>
        <authorList>
            <person name="Xu Y."/>
            <person name="Ma L."/>
            <person name="Liu S."/>
            <person name="Liang Y."/>
            <person name="Liu Q."/>
            <person name="He Z."/>
            <person name="Tian L."/>
            <person name="Duan Y."/>
            <person name="Cai W."/>
            <person name="Li H."/>
            <person name="Song F."/>
        </authorList>
    </citation>
    <scope>NUCLEOTIDE SEQUENCE</scope>
    <source>
        <strain evidence="9">Cailab_2023a</strain>
    </source>
</reference>
<feature type="domain" description="Tudor" evidence="7">
    <location>
        <begin position="726"/>
        <end position="783"/>
    </location>
</feature>
<dbReference type="GO" id="GO:0003723">
    <property type="term" value="F:RNA binding"/>
    <property type="evidence" value="ECO:0007669"/>
    <property type="project" value="UniProtKB-UniRule"/>
</dbReference>
<evidence type="ECO:0000256" key="1">
    <source>
        <dbReference type="ARBA" id="ARBA00004496"/>
    </source>
</evidence>
<dbReference type="EMBL" id="JARGDH010000001">
    <property type="protein sequence ID" value="KAL0280710.1"/>
    <property type="molecule type" value="Genomic_DNA"/>
</dbReference>
<dbReference type="FunFam" id="2.40.50.90:FF:000003">
    <property type="entry name" value="Staphylococcal nuclease domain-containing protein"/>
    <property type="match status" value="1"/>
</dbReference>
<keyword evidence="3 5" id="KW-0963">Cytoplasm</keyword>
<dbReference type="FunFam" id="2.40.50.90:FF:000005">
    <property type="entry name" value="Staphylococcal nuclease domain-containing protein"/>
    <property type="match status" value="1"/>
</dbReference>
<dbReference type="Gene3D" id="2.30.30.140">
    <property type="match status" value="1"/>
</dbReference>
<evidence type="ECO:0000256" key="2">
    <source>
        <dbReference type="ARBA" id="ARBA00017230"/>
    </source>
</evidence>
<feature type="domain" description="TNase-like" evidence="8">
    <location>
        <begin position="332"/>
        <end position="490"/>
    </location>
</feature>
<dbReference type="EMBL" id="JARGDH010000001">
    <property type="protein sequence ID" value="KAL0280709.1"/>
    <property type="molecule type" value="Genomic_DNA"/>
</dbReference>
<evidence type="ECO:0000256" key="6">
    <source>
        <dbReference type="SAM" id="MobiDB-lite"/>
    </source>
</evidence>
<dbReference type="AlphaFoldDB" id="A0AAW2IEX3"/>
<dbReference type="Pfam" id="PF00567">
    <property type="entry name" value="TUDOR"/>
    <property type="match status" value="1"/>
</dbReference>
<dbReference type="GO" id="GO:0004518">
    <property type="term" value="F:nuclease activity"/>
    <property type="evidence" value="ECO:0007669"/>
    <property type="project" value="TreeGrafter"/>
</dbReference>
<dbReference type="SUPFAM" id="SSF63748">
    <property type="entry name" value="Tudor/PWWP/MBT"/>
    <property type="match status" value="1"/>
</dbReference>
<dbReference type="InterPro" id="IPR016685">
    <property type="entry name" value="Silence_cplx_Nase-comp_TudorSN"/>
</dbReference>
<dbReference type="CDD" id="cd00175">
    <property type="entry name" value="SNc"/>
    <property type="match status" value="1"/>
</dbReference>
<dbReference type="FunFam" id="2.40.50.90:FF:000001">
    <property type="entry name" value="Staphylococcal nuclease domain-containing protein"/>
    <property type="match status" value="1"/>
</dbReference>
<protein>
    <recommendedName>
        <fullName evidence="2">Staphylococcal nuclease domain-containing protein 1</fullName>
    </recommendedName>
</protein>
<accession>A0AAW2IEX3</accession>
<dbReference type="GO" id="GO:0005829">
    <property type="term" value="C:cytosol"/>
    <property type="evidence" value="ECO:0007669"/>
    <property type="project" value="UniProtKB-UniRule"/>
</dbReference>
<proteinExistence type="predicted"/>
<dbReference type="InterPro" id="IPR035437">
    <property type="entry name" value="SNase_OB-fold_sf"/>
</dbReference>
<dbReference type="PROSITE" id="PS50304">
    <property type="entry name" value="TUDOR"/>
    <property type="match status" value="1"/>
</dbReference>
<dbReference type="GO" id="GO:0031047">
    <property type="term" value="P:regulatory ncRNA-mediated gene silencing"/>
    <property type="evidence" value="ECO:0007669"/>
    <property type="project" value="UniProtKB-UniRule"/>
</dbReference>
<dbReference type="SUPFAM" id="SSF50199">
    <property type="entry name" value="Staphylococcal nuclease"/>
    <property type="match status" value="5"/>
</dbReference>
<dbReference type="GO" id="GO:0006402">
    <property type="term" value="P:mRNA catabolic process"/>
    <property type="evidence" value="ECO:0007669"/>
    <property type="project" value="UniProtKB-UniRule"/>
</dbReference>
<name>A0AAW2IEX3_9NEOP</name>